<evidence type="ECO:0000313" key="2">
    <source>
        <dbReference type="Proteomes" id="UP000887013"/>
    </source>
</evidence>
<name>A0A8X6M9R2_NEPPI</name>
<keyword evidence="2" id="KW-1185">Reference proteome</keyword>
<sequence length="90" mass="10489">MHVRYPRMQLRLVLGDLRLESWKEVLRDSFIENQAVRKFDERSASIYIELVWTSFRDISTLICNSSFSAADKETRFRAATAAPIECGEDM</sequence>
<comment type="caution">
    <text evidence="1">The sequence shown here is derived from an EMBL/GenBank/DDBJ whole genome shotgun (WGS) entry which is preliminary data.</text>
</comment>
<organism evidence="1 2">
    <name type="scientific">Nephila pilipes</name>
    <name type="common">Giant wood spider</name>
    <name type="synonym">Nephila maculata</name>
    <dbReference type="NCBI Taxonomy" id="299642"/>
    <lineage>
        <taxon>Eukaryota</taxon>
        <taxon>Metazoa</taxon>
        <taxon>Ecdysozoa</taxon>
        <taxon>Arthropoda</taxon>
        <taxon>Chelicerata</taxon>
        <taxon>Arachnida</taxon>
        <taxon>Araneae</taxon>
        <taxon>Araneomorphae</taxon>
        <taxon>Entelegynae</taxon>
        <taxon>Araneoidea</taxon>
        <taxon>Nephilidae</taxon>
        <taxon>Nephila</taxon>
    </lineage>
</organism>
<dbReference type="EMBL" id="BMAW01043499">
    <property type="protein sequence ID" value="GFS39741.1"/>
    <property type="molecule type" value="Genomic_DNA"/>
</dbReference>
<accession>A0A8X6M9R2</accession>
<dbReference type="Proteomes" id="UP000887013">
    <property type="component" value="Unassembled WGS sequence"/>
</dbReference>
<reference evidence="1" key="1">
    <citation type="submission" date="2020-08" db="EMBL/GenBank/DDBJ databases">
        <title>Multicomponent nature underlies the extraordinary mechanical properties of spider dragline silk.</title>
        <authorList>
            <person name="Kono N."/>
            <person name="Nakamura H."/>
            <person name="Mori M."/>
            <person name="Yoshida Y."/>
            <person name="Ohtoshi R."/>
            <person name="Malay A.D."/>
            <person name="Moran D.A.P."/>
            <person name="Tomita M."/>
            <person name="Numata K."/>
            <person name="Arakawa K."/>
        </authorList>
    </citation>
    <scope>NUCLEOTIDE SEQUENCE</scope>
</reference>
<gene>
    <name evidence="1" type="ORF">NPIL_546501</name>
</gene>
<evidence type="ECO:0000313" key="1">
    <source>
        <dbReference type="EMBL" id="GFS39741.1"/>
    </source>
</evidence>
<protein>
    <submittedName>
        <fullName evidence="1">Uncharacterized protein</fullName>
    </submittedName>
</protein>
<dbReference type="AlphaFoldDB" id="A0A8X6M9R2"/>
<proteinExistence type="predicted"/>